<dbReference type="Gene3D" id="1.10.510.10">
    <property type="entry name" value="Transferase(Phosphotransferase) domain 1"/>
    <property type="match status" value="1"/>
</dbReference>
<dbReference type="AlphaFoldDB" id="A0ABD0ZEP4"/>
<dbReference type="FunFam" id="3.30.200.20:FF:000544">
    <property type="entry name" value="Calmodulin-binding receptor-like cytoplasmic kinase 1"/>
    <property type="match status" value="1"/>
</dbReference>
<dbReference type="PANTHER" id="PTHR46008">
    <property type="entry name" value="LEAF RUST 10 DISEASE-RESISTANCE LOCUS RECEPTOR-LIKE PROTEIN KINASE-LIKE 1.4"/>
    <property type="match status" value="1"/>
</dbReference>
<feature type="domain" description="Protein kinase" evidence="13">
    <location>
        <begin position="151"/>
        <end position="427"/>
    </location>
</feature>
<evidence type="ECO:0000256" key="10">
    <source>
        <dbReference type="PROSITE-ProRule" id="PRU10141"/>
    </source>
</evidence>
<dbReference type="GO" id="GO:0004674">
    <property type="term" value="F:protein serine/threonine kinase activity"/>
    <property type="evidence" value="ECO:0007669"/>
    <property type="project" value="UniProtKB-KW"/>
</dbReference>
<sequence length="478" mass="53560">MSMRSRTPTHLLFPNGKHQKADSEYNWSDVGTVDKAKNVSVLGSIKRAAKKVFGVIFFRQRKLKPTECSRSDPGESSIFDRESTLSGWTGGYSSPSSVGRSTEKRVSGQYRLSGSRFLNSGIDSSSSSRKSWHLGPVIFSFKELQKATSNFASVHQIGEGGFGTVFKGKLDDGTFVAIKRARKNNYGKSWLSEFKNEIYTLSKIEHMNLVKLYGFLEHEDERVIVVEYVGNGNLREHLDGSRGSRLQMAERLEIAIDVAHALTYLHTYTDNPIIHRDIKASNILITDKLRAKVADFGFARLVSEESGVTHISTQVKGSSGYVDPDYLRTFQLTDKSDVYSFGVLLIELITGRRPIELKRPKKDRLTVKWALKGLKDDEAVLIMDPLLKRNRAAIEVAEKMLKLASQCLAPTRVTRPAMKDCAEKLWGIRREMKETMICSSPSVSSSSSAGHSFMARDSDRYALPRIEDNENTTELLSP</sequence>
<protein>
    <recommendedName>
        <fullName evidence="1">non-specific serine/threonine protein kinase</fullName>
        <ecNumber evidence="1">2.7.11.1</ecNumber>
    </recommendedName>
</protein>
<evidence type="ECO:0000256" key="6">
    <source>
        <dbReference type="ARBA" id="ARBA00022840"/>
    </source>
</evidence>
<evidence type="ECO:0000256" key="12">
    <source>
        <dbReference type="SAM" id="MobiDB-lite"/>
    </source>
</evidence>
<keyword evidence="2 11" id="KW-0723">Serine/threonine-protein kinase</keyword>
<gene>
    <name evidence="14" type="ORF">V5N11_034568</name>
</gene>
<evidence type="ECO:0000256" key="11">
    <source>
        <dbReference type="RuleBase" id="RU000304"/>
    </source>
</evidence>
<dbReference type="EMBL" id="JBANAX010000796">
    <property type="protein sequence ID" value="KAL1193147.1"/>
    <property type="molecule type" value="Genomic_DNA"/>
</dbReference>
<dbReference type="PROSITE" id="PS00108">
    <property type="entry name" value="PROTEIN_KINASE_ST"/>
    <property type="match status" value="1"/>
</dbReference>
<dbReference type="EC" id="2.7.11.1" evidence="1"/>
<evidence type="ECO:0000256" key="9">
    <source>
        <dbReference type="ARBA" id="ARBA00066160"/>
    </source>
</evidence>
<organism evidence="14 15">
    <name type="scientific">Cardamine amara subsp. amara</name>
    <dbReference type="NCBI Taxonomy" id="228776"/>
    <lineage>
        <taxon>Eukaryota</taxon>
        <taxon>Viridiplantae</taxon>
        <taxon>Streptophyta</taxon>
        <taxon>Embryophyta</taxon>
        <taxon>Tracheophyta</taxon>
        <taxon>Spermatophyta</taxon>
        <taxon>Magnoliopsida</taxon>
        <taxon>eudicotyledons</taxon>
        <taxon>Gunneridae</taxon>
        <taxon>Pentapetalae</taxon>
        <taxon>rosids</taxon>
        <taxon>malvids</taxon>
        <taxon>Brassicales</taxon>
        <taxon>Brassicaceae</taxon>
        <taxon>Cardamineae</taxon>
        <taxon>Cardamine</taxon>
    </lineage>
</organism>
<comment type="similarity">
    <text evidence="11">Belongs to the protein kinase superfamily.</text>
</comment>
<dbReference type="PROSITE" id="PS00107">
    <property type="entry name" value="PROTEIN_KINASE_ATP"/>
    <property type="match status" value="1"/>
</dbReference>
<reference evidence="14 15" key="1">
    <citation type="submission" date="2024-04" db="EMBL/GenBank/DDBJ databases">
        <title>Genome assembly C_amara_ONT_v2.</title>
        <authorList>
            <person name="Yant L."/>
            <person name="Moore C."/>
            <person name="Slenker M."/>
        </authorList>
    </citation>
    <scope>NUCLEOTIDE SEQUENCE [LARGE SCALE GENOMIC DNA]</scope>
    <source>
        <tissue evidence="14">Leaf</tissue>
    </source>
</reference>
<comment type="subunit">
    <text evidence="9">Interacts with calmodulin (CaM) in a Ca(2+)-dependent manner.</text>
</comment>
<dbReference type="Pfam" id="PF00069">
    <property type="entry name" value="Pkinase"/>
    <property type="match status" value="1"/>
</dbReference>
<keyword evidence="6 10" id="KW-0067">ATP-binding</keyword>
<feature type="region of interest" description="Disordered" evidence="12">
    <location>
        <begin position="1"/>
        <end position="20"/>
    </location>
</feature>
<keyword evidence="4 10" id="KW-0547">Nucleotide-binding</keyword>
<dbReference type="InterPro" id="IPR000719">
    <property type="entry name" value="Prot_kinase_dom"/>
</dbReference>
<dbReference type="SUPFAM" id="SSF56112">
    <property type="entry name" value="Protein kinase-like (PK-like)"/>
    <property type="match status" value="1"/>
</dbReference>
<dbReference type="PROSITE" id="PS50011">
    <property type="entry name" value="PROTEIN_KINASE_DOM"/>
    <property type="match status" value="1"/>
</dbReference>
<evidence type="ECO:0000313" key="15">
    <source>
        <dbReference type="Proteomes" id="UP001558713"/>
    </source>
</evidence>
<evidence type="ECO:0000256" key="4">
    <source>
        <dbReference type="ARBA" id="ARBA00022741"/>
    </source>
</evidence>
<dbReference type="Gene3D" id="3.30.200.20">
    <property type="entry name" value="Phosphorylase Kinase, domain 1"/>
    <property type="match status" value="1"/>
</dbReference>
<proteinExistence type="inferred from homology"/>
<evidence type="ECO:0000256" key="2">
    <source>
        <dbReference type="ARBA" id="ARBA00022527"/>
    </source>
</evidence>
<comment type="caution">
    <text evidence="14">The sequence shown here is derived from an EMBL/GenBank/DDBJ whole genome shotgun (WGS) entry which is preliminary data.</text>
</comment>
<evidence type="ECO:0000256" key="3">
    <source>
        <dbReference type="ARBA" id="ARBA00022679"/>
    </source>
</evidence>
<accession>A0ABD0ZEP4</accession>
<evidence type="ECO:0000256" key="7">
    <source>
        <dbReference type="ARBA" id="ARBA00047899"/>
    </source>
</evidence>
<evidence type="ECO:0000259" key="13">
    <source>
        <dbReference type="PROSITE" id="PS50011"/>
    </source>
</evidence>
<keyword evidence="5" id="KW-0418">Kinase</keyword>
<name>A0ABD0ZEP4_CARAN</name>
<dbReference type="InterPro" id="IPR017441">
    <property type="entry name" value="Protein_kinase_ATP_BS"/>
</dbReference>
<dbReference type="SMART" id="SM00220">
    <property type="entry name" value="S_TKc"/>
    <property type="match status" value="1"/>
</dbReference>
<dbReference type="Proteomes" id="UP001558713">
    <property type="component" value="Unassembled WGS sequence"/>
</dbReference>
<dbReference type="InterPro" id="IPR011009">
    <property type="entry name" value="Kinase-like_dom_sf"/>
</dbReference>
<feature type="binding site" evidence="10">
    <location>
        <position position="183"/>
    </location>
    <ligand>
        <name>ATP</name>
        <dbReference type="ChEBI" id="CHEBI:30616"/>
    </ligand>
</feature>
<dbReference type="PANTHER" id="PTHR46008:SF48">
    <property type="entry name" value="PROTEIN KINASE DOMAIN-CONTAINING PROTEIN"/>
    <property type="match status" value="1"/>
</dbReference>
<comment type="catalytic activity">
    <reaction evidence="8">
        <text>L-seryl-[protein] + ATP = O-phospho-L-seryl-[protein] + ADP + H(+)</text>
        <dbReference type="Rhea" id="RHEA:17989"/>
        <dbReference type="Rhea" id="RHEA-COMP:9863"/>
        <dbReference type="Rhea" id="RHEA-COMP:11604"/>
        <dbReference type="ChEBI" id="CHEBI:15378"/>
        <dbReference type="ChEBI" id="CHEBI:29999"/>
        <dbReference type="ChEBI" id="CHEBI:30616"/>
        <dbReference type="ChEBI" id="CHEBI:83421"/>
        <dbReference type="ChEBI" id="CHEBI:456216"/>
        <dbReference type="EC" id="2.7.11.1"/>
    </reaction>
</comment>
<dbReference type="InterPro" id="IPR008271">
    <property type="entry name" value="Ser/Thr_kinase_AS"/>
</dbReference>
<dbReference type="FunFam" id="1.10.510.10:FF:000300">
    <property type="entry name" value="Calmodulin-binding receptor-like cytoplasmic kinase 3"/>
    <property type="match status" value="1"/>
</dbReference>
<evidence type="ECO:0000313" key="14">
    <source>
        <dbReference type="EMBL" id="KAL1193147.1"/>
    </source>
</evidence>
<evidence type="ECO:0000256" key="1">
    <source>
        <dbReference type="ARBA" id="ARBA00012513"/>
    </source>
</evidence>
<keyword evidence="15" id="KW-1185">Reference proteome</keyword>
<dbReference type="GO" id="GO:0005524">
    <property type="term" value="F:ATP binding"/>
    <property type="evidence" value="ECO:0007669"/>
    <property type="project" value="UniProtKB-UniRule"/>
</dbReference>
<keyword evidence="3" id="KW-0808">Transferase</keyword>
<evidence type="ECO:0000256" key="5">
    <source>
        <dbReference type="ARBA" id="ARBA00022777"/>
    </source>
</evidence>
<evidence type="ECO:0000256" key="8">
    <source>
        <dbReference type="ARBA" id="ARBA00048679"/>
    </source>
</evidence>
<comment type="catalytic activity">
    <reaction evidence="7">
        <text>L-threonyl-[protein] + ATP = O-phospho-L-threonyl-[protein] + ADP + H(+)</text>
        <dbReference type="Rhea" id="RHEA:46608"/>
        <dbReference type="Rhea" id="RHEA-COMP:11060"/>
        <dbReference type="Rhea" id="RHEA-COMP:11605"/>
        <dbReference type="ChEBI" id="CHEBI:15378"/>
        <dbReference type="ChEBI" id="CHEBI:30013"/>
        <dbReference type="ChEBI" id="CHEBI:30616"/>
        <dbReference type="ChEBI" id="CHEBI:61977"/>
        <dbReference type="ChEBI" id="CHEBI:456216"/>
        <dbReference type="EC" id="2.7.11.1"/>
    </reaction>
</comment>